<accession>A0ABQ5RUE5</accession>
<dbReference type="Proteomes" id="UP001165090">
    <property type="component" value="Unassembled WGS sequence"/>
</dbReference>
<dbReference type="EMBL" id="BSDZ01000008">
    <property type="protein sequence ID" value="GLI60908.1"/>
    <property type="molecule type" value="Genomic_DNA"/>
</dbReference>
<dbReference type="InterPro" id="IPR014746">
    <property type="entry name" value="Gln_synth/guanido_kin_cat_dom"/>
</dbReference>
<dbReference type="Pfam" id="PF00120">
    <property type="entry name" value="Gln-synt_C"/>
    <property type="match status" value="2"/>
</dbReference>
<comment type="similarity">
    <text evidence="2 3">Belongs to the glutamine synthetase family.</text>
</comment>
<evidence type="ECO:0000259" key="5">
    <source>
        <dbReference type="PROSITE" id="PS51987"/>
    </source>
</evidence>
<dbReference type="SMART" id="SM01230">
    <property type="entry name" value="Gln-synt_C"/>
    <property type="match status" value="1"/>
</dbReference>
<reference evidence="6 7" key="1">
    <citation type="journal article" date="2023" name="IScience">
        <title>Expanded male sex-determining region conserved during the evolution of homothallism in the green alga Volvox.</title>
        <authorList>
            <person name="Yamamoto K."/>
            <person name="Matsuzaki R."/>
            <person name="Mahakham W."/>
            <person name="Heman W."/>
            <person name="Sekimoto H."/>
            <person name="Kawachi M."/>
            <person name="Minakuchi Y."/>
            <person name="Toyoda A."/>
            <person name="Nozaki H."/>
        </authorList>
    </citation>
    <scope>NUCLEOTIDE SEQUENCE [LARGE SCALE GENOMIC DNA]</scope>
    <source>
        <strain evidence="6 7">NIES-4468</strain>
    </source>
</reference>
<dbReference type="PANTHER" id="PTHR43785">
    <property type="entry name" value="GAMMA-GLUTAMYLPUTRESCINE SYNTHETASE"/>
    <property type="match status" value="1"/>
</dbReference>
<sequence length="606" mass="64831">MARFLKALDFSTHTEQLAPAASTLSLAESDSRDHQQMAVQLGTVPAPVSFQSPMLHPEHSGRQRDVSQAKAIRLIWCDTAGIRRCRVVPARRYEALHTCGLGITTACMAMPAYGDFPAPNAGLTAVGEARMKPVELTRVALPWSPGHHMALVEFEAPRSETPWDCCPRRALRQTCKMLHDNFGLTMKVGFEVEFLLLERAPSGDGGLMGSGWRPVDSSVYCQSSALDSQAKVLDEVIGALEAMGIDVVQWHAESAPGQYEIALMHGDAVEAADKLLLAKEALVGVAASHGLAVSFLPKAFPEAAGNGLHVHFSLWKDGKCQMHDPQGGSYTSNGLEAAAGAVIAAAADLTPPRLSNVQEGGMATEPMVALPQVSPAPPEETNQHRFRLPGWRQSAPGPKTEAPSTGGPTWPATAASSPQAIPSVEMLSFLAGVLSYMDVLLPFTSPSPNSYDRLRPGAWAGAYAAWGYNNREVPLRVTAPGPNQLDMMHVEYKALDGTANPYLALSAIMVAGMLGIFAKLFPPEPCQVPPHELDTEASSRLGVRLLPGSLAAALDLLQNSQKGESFKEALAEAIGQPLLQAFLAVREAEAVHAPDDDPRNMLLRYS</sequence>
<keyword evidence="7" id="KW-1185">Reference proteome</keyword>
<dbReference type="InterPro" id="IPR008146">
    <property type="entry name" value="Gln_synth_cat_dom"/>
</dbReference>
<dbReference type="PROSITE" id="PS51987">
    <property type="entry name" value="GS_CATALYTIC"/>
    <property type="match status" value="1"/>
</dbReference>
<evidence type="ECO:0000256" key="2">
    <source>
        <dbReference type="PROSITE-ProRule" id="PRU01331"/>
    </source>
</evidence>
<comment type="caution">
    <text evidence="6">The sequence shown here is derived from an EMBL/GenBank/DDBJ whole genome shotgun (WGS) entry which is preliminary data.</text>
</comment>
<name>A0ABQ5RUE5_9CHLO</name>
<dbReference type="InterPro" id="IPR036651">
    <property type="entry name" value="Gln_synt_N_sf"/>
</dbReference>
<gene>
    <name evidence="6" type="ORF">VaNZ11_003143</name>
</gene>
<dbReference type="PANTHER" id="PTHR43785:SF2">
    <property type="entry name" value="TYPE-1 GLUTAMINE SYNTHETASE 1"/>
    <property type="match status" value="1"/>
</dbReference>
<evidence type="ECO:0000256" key="1">
    <source>
        <dbReference type="ARBA" id="ARBA00022598"/>
    </source>
</evidence>
<feature type="region of interest" description="Disordered" evidence="4">
    <location>
        <begin position="388"/>
        <end position="416"/>
    </location>
</feature>
<feature type="domain" description="GS catalytic" evidence="5">
    <location>
        <begin position="167"/>
        <end position="606"/>
    </location>
</feature>
<dbReference type="Gene3D" id="3.30.590.10">
    <property type="entry name" value="Glutamine synthetase/guanido kinase, catalytic domain"/>
    <property type="match status" value="2"/>
</dbReference>
<evidence type="ECO:0000313" key="7">
    <source>
        <dbReference type="Proteomes" id="UP001165090"/>
    </source>
</evidence>
<dbReference type="SUPFAM" id="SSF55931">
    <property type="entry name" value="Glutamine synthetase/guanido kinase"/>
    <property type="match status" value="2"/>
</dbReference>
<dbReference type="Gene3D" id="3.10.20.70">
    <property type="entry name" value="Glutamine synthetase, N-terminal domain"/>
    <property type="match status" value="1"/>
</dbReference>
<evidence type="ECO:0000313" key="6">
    <source>
        <dbReference type="EMBL" id="GLI60908.1"/>
    </source>
</evidence>
<protein>
    <recommendedName>
        <fullName evidence="5">GS catalytic domain-containing protein</fullName>
    </recommendedName>
</protein>
<evidence type="ECO:0000256" key="3">
    <source>
        <dbReference type="RuleBase" id="RU000384"/>
    </source>
</evidence>
<keyword evidence="1" id="KW-0436">Ligase</keyword>
<organism evidence="6 7">
    <name type="scientific">Volvox africanus</name>
    <dbReference type="NCBI Taxonomy" id="51714"/>
    <lineage>
        <taxon>Eukaryota</taxon>
        <taxon>Viridiplantae</taxon>
        <taxon>Chlorophyta</taxon>
        <taxon>core chlorophytes</taxon>
        <taxon>Chlorophyceae</taxon>
        <taxon>CS clade</taxon>
        <taxon>Chlamydomonadales</taxon>
        <taxon>Volvocaceae</taxon>
        <taxon>Volvox</taxon>
    </lineage>
</organism>
<proteinExistence type="inferred from homology"/>
<evidence type="ECO:0000256" key="4">
    <source>
        <dbReference type="SAM" id="MobiDB-lite"/>
    </source>
</evidence>